<dbReference type="GO" id="GO:0003676">
    <property type="term" value="F:nucleic acid binding"/>
    <property type="evidence" value="ECO:0007669"/>
    <property type="project" value="InterPro"/>
</dbReference>
<dbReference type="EMBL" id="MN738749">
    <property type="protein sequence ID" value="QHS83150.1"/>
    <property type="molecule type" value="Genomic_DNA"/>
</dbReference>
<dbReference type="GO" id="GO:0016787">
    <property type="term" value="F:hydrolase activity"/>
    <property type="evidence" value="ECO:0007669"/>
    <property type="project" value="UniProtKB-KW"/>
</dbReference>
<proteinExistence type="predicted"/>
<dbReference type="GO" id="GO:0008270">
    <property type="term" value="F:zinc ion binding"/>
    <property type="evidence" value="ECO:0007669"/>
    <property type="project" value="InterPro"/>
</dbReference>
<feature type="domain" description="Nudix hydrolase" evidence="3">
    <location>
        <begin position="28"/>
        <end position="268"/>
    </location>
</feature>
<dbReference type="PANTHER" id="PTHR23114">
    <property type="entry name" value="M7GPPPN-MRNA HYDROLASE"/>
    <property type="match status" value="1"/>
</dbReference>
<dbReference type="SUPFAM" id="SSF55811">
    <property type="entry name" value="Nudix"/>
    <property type="match status" value="1"/>
</dbReference>
<organism evidence="4">
    <name type="scientific">viral metagenome</name>
    <dbReference type="NCBI Taxonomy" id="1070528"/>
    <lineage>
        <taxon>unclassified sequences</taxon>
        <taxon>metagenomes</taxon>
        <taxon>organismal metagenomes</taxon>
    </lineage>
</organism>
<dbReference type="InterPro" id="IPR001878">
    <property type="entry name" value="Znf_CCHC"/>
</dbReference>
<accession>A0A6C0AUW9</accession>
<dbReference type="InterPro" id="IPR000086">
    <property type="entry name" value="NUDIX_hydrolase_dom"/>
</dbReference>
<keyword evidence="1" id="KW-0378">Hydrolase</keyword>
<dbReference type="Pfam" id="PF00293">
    <property type="entry name" value="NUDIX"/>
    <property type="match status" value="1"/>
</dbReference>
<dbReference type="PANTHER" id="PTHR23114:SF17">
    <property type="entry name" value="M7GPPPN-MRNA HYDROLASE"/>
    <property type="match status" value="1"/>
</dbReference>
<sequence length="277" mass="33070">MIQPHNNNNNNYCNNCGKEGHSYNHCKMPITSIGFITFRYNTQNKREYLMIRRKDTLGYINFIRGKYTLGNKEYIMNILKQMTVTEKQNLIDKPFDELWKMVWGNDKLSVEYRKEEGSSRNKFIMLKNGSYYKDEFLTLKDLVEESSKYEEWVEPEWGFPKGRRNYQEKDYDCAMREFTEETGLSYGVINNVQNITPFEENFTGSNYKSYKHKYFVGMINYENSCLLNNYEKSEVSKIEWKSLGQCLESIRSYNLEKKKMLCNVDNMLSHYALVEFC</sequence>
<evidence type="ECO:0000256" key="1">
    <source>
        <dbReference type="ARBA" id="ARBA00022801"/>
    </source>
</evidence>
<dbReference type="InterPro" id="IPR015797">
    <property type="entry name" value="NUDIX_hydrolase-like_dom_sf"/>
</dbReference>
<reference evidence="4" key="1">
    <citation type="journal article" date="2020" name="Nature">
        <title>Giant virus diversity and host interactions through global metagenomics.</title>
        <authorList>
            <person name="Schulz F."/>
            <person name="Roux S."/>
            <person name="Paez-Espino D."/>
            <person name="Jungbluth S."/>
            <person name="Walsh D.A."/>
            <person name="Denef V.J."/>
            <person name="McMahon K.D."/>
            <person name="Konstantinidis K.T."/>
            <person name="Eloe-Fadrosh E.A."/>
            <person name="Kyrpides N.C."/>
            <person name="Woyke T."/>
        </authorList>
    </citation>
    <scope>NUCLEOTIDE SEQUENCE</scope>
    <source>
        <strain evidence="4">GVMAG-S-ERX555943-30</strain>
    </source>
</reference>
<dbReference type="GO" id="GO:0005737">
    <property type="term" value="C:cytoplasm"/>
    <property type="evidence" value="ECO:0007669"/>
    <property type="project" value="TreeGrafter"/>
</dbReference>
<dbReference type="AlphaFoldDB" id="A0A6C0AUW9"/>
<dbReference type="PROSITE" id="PS00893">
    <property type="entry name" value="NUDIX_BOX"/>
    <property type="match status" value="1"/>
</dbReference>
<dbReference type="Gene3D" id="3.90.79.10">
    <property type="entry name" value="Nucleoside Triphosphate Pyrophosphohydrolase"/>
    <property type="match status" value="1"/>
</dbReference>
<dbReference type="InterPro" id="IPR020084">
    <property type="entry name" value="NUDIX_hydrolase_CS"/>
</dbReference>
<protein>
    <recommendedName>
        <fullName evidence="5">Nudix hydrolase domain-containing protein</fullName>
    </recommendedName>
</protein>
<evidence type="ECO:0000259" key="2">
    <source>
        <dbReference type="PROSITE" id="PS50158"/>
    </source>
</evidence>
<feature type="domain" description="CCHC-type" evidence="2">
    <location>
        <begin position="13"/>
        <end position="27"/>
    </location>
</feature>
<name>A0A6C0AUW9_9ZZZZ</name>
<evidence type="ECO:0000259" key="3">
    <source>
        <dbReference type="PROSITE" id="PS51462"/>
    </source>
</evidence>
<dbReference type="PROSITE" id="PS50158">
    <property type="entry name" value="ZF_CCHC"/>
    <property type="match status" value="1"/>
</dbReference>
<dbReference type="PROSITE" id="PS51462">
    <property type="entry name" value="NUDIX"/>
    <property type="match status" value="1"/>
</dbReference>
<evidence type="ECO:0000313" key="4">
    <source>
        <dbReference type="EMBL" id="QHS83150.1"/>
    </source>
</evidence>
<evidence type="ECO:0008006" key="5">
    <source>
        <dbReference type="Google" id="ProtNLM"/>
    </source>
</evidence>